<evidence type="ECO:0000313" key="2">
    <source>
        <dbReference type="Proteomes" id="UP000179769"/>
    </source>
</evidence>
<evidence type="ECO:0000313" key="1">
    <source>
        <dbReference type="EMBL" id="OHV40492.1"/>
    </source>
</evidence>
<reference evidence="2" key="1">
    <citation type="submission" date="2016-07" db="EMBL/GenBank/DDBJ databases">
        <title>Frankia sp. NRRL B-16219 Genome sequencing.</title>
        <authorList>
            <person name="Ghodhbane-Gtari F."/>
            <person name="Swanson E."/>
            <person name="Gueddou A."/>
            <person name="Louati M."/>
            <person name="Nouioui I."/>
            <person name="Hezbri K."/>
            <person name="Abebe-Akele F."/>
            <person name="Simpson S."/>
            <person name="Morris K."/>
            <person name="Thomas K."/>
            <person name="Gtari M."/>
            <person name="Tisa L.S."/>
        </authorList>
    </citation>
    <scope>NUCLEOTIDE SEQUENCE [LARGE SCALE GENOMIC DNA]</scope>
    <source>
        <strain evidence="2">NRRL B-16219</strain>
    </source>
</reference>
<protein>
    <recommendedName>
        <fullName evidence="3">DUF1059 domain-containing protein</fullName>
    </recommendedName>
</protein>
<keyword evidence="2" id="KW-1185">Reference proteome</keyword>
<dbReference type="RefSeq" id="WP_071060673.1">
    <property type="nucleotide sequence ID" value="NZ_MAXA01000069.1"/>
</dbReference>
<sequence>MRRNRFWTAQALMGPRPVGDPGARVREVSIARPPAMKEFYCGAIIPGCEARFVAGTEDELLGAVNTHARVDHSMADVPAELVDQVRQGIRDAEPASLND</sequence>
<gene>
    <name evidence="1" type="ORF">BBK14_12700</name>
</gene>
<dbReference type="Proteomes" id="UP000179769">
    <property type="component" value="Unassembled WGS sequence"/>
</dbReference>
<dbReference type="Pfam" id="PF06348">
    <property type="entry name" value="DUF1059"/>
    <property type="match status" value="1"/>
</dbReference>
<dbReference type="InterPro" id="IPR009409">
    <property type="entry name" value="DUF1059"/>
</dbReference>
<comment type="caution">
    <text evidence="1">The sequence shown here is derived from an EMBL/GenBank/DDBJ whole genome shotgun (WGS) entry which is preliminary data.</text>
</comment>
<dbReference type="EMBL" id="MAXA01000069">
    <property type="protein sequence ID" value="OHV40492.1"/>
    <property type="molecule type" value="Genomic_DNA"/>
</dbReference>
<accession>A0A1S1R5B7</accession>
<proteinExistence type="predicted"/>
<name>A0A1S1R5B7_9ACTN</name>
<dbReference type="AlphaFoldDB" id="A0A1S1R5B7"/>
<dbReference type="OrthoDB" id="3213531at2"/>
<organism evidence="1 2">
    <name type="scientific">Parafrankia soli</name>
    <dbReference type="NCBI Taxonomy" id="2599596"/>
    <lineage>
        <taxon>Bacteria</taxon>
        <taxon>Bacillati</taxon>
        <taxon>Actinomycetota</taxon>
        <taxon>Actinomycetes</taxon>
        <taxon>Frankiales</taxon>
        <taxon>Frankiaceae</taxon>
        <taxon>Parafrankia</taxon>
    </lineage>
</organism>
<evidence type="ECO:0008006" key="3">
    <source>
        <dbReference type="Google" id="ProtNLM"/>
    </source>
</evidence>